<feature type="compositionally biased region" description="Basic residues" evidence="2">
    <location>
        <begin position="46"/>
        <end position="57"/>
    </location>
</feature>
<keyword evidence="5" id="KW-1185">Reference proteome</keyword>
<dbReference type="GeneID" id="63739673"/>
<protein>
    <recommendedName>
        <fullName evidence="3">NFACT RNA-binding domain-containing protein</fullName>
    </recommendedName>
</protein>
<feature type="region of interest" description="Disordered" evidence="2">
    <location>
        <begin position="1"/>
        <end position="121"/>
    </location>
</feature>
<accession>A0A0B2WTY1</accession>
<evidence type="ECO:0000313" key="5">
    <source>
        <dbReference type="Proteomes" id="UP000030816"/>
    </source>
</evidence>
<dbReference type="Pfam" id="PF05670">
    <property type="entry name" value="NFACT-R_1"/>
    <property type="match status" value="1"/>
</dbReference>
<proteinExistence type="inferred from homology"/>
<comment type="similarity">
    <text evidence="1">Belongs to the CCDC25 family.</text>
</comment>
<dbReference type="PANTHER" id="PTHR13049">
    <property type="entry name" value="DUF814-RELATED"/>
    <property type="match status" value="1"/>
</dbReference>
<reference evidence="4 5" key="1">
    <citation type="journal article" date="2014" name="Proc. Natl. Acad. Sci. U.S.A.">
        <title>Trajectory and genomic determinants of fungal-pathogen speciation and host adaptation.</title>
        <authorList>
            <person name="Hu X."/>
            <person name="Xiao G."/>
            <person name="Zheng P."/>
            <person name="Shang Y."/>
            <person name="Su Y."/>
            <person name="Zhang X."/>
            <person name="Liu X."/>
            <person name="Zhan S."/>
            <person name="St Leger R.J."/>
            <person name="Wang C."/>
        </authorList>
    </citation>
    <scope>NUCLEOTIDE SEQUENCE [LARGE SCALE GENOMIC DNA]</scope>
    <source>
        <strain evidence="4 5">ARSEF 1941</strain>
    </source>
</reference>
<evidence type="ECO:0000256" key="1">
    <source>
        <dbReference type="ARBA" id="ARBA00008998"/>
    </source>
</evidence>
<organism evidence="4 5">
    <name type="scientific">Metarhizium album (strain ARSEF 1941)</name>
    <dbReference type="NCBI Taxonomy" id="1081103"/>
    <lineage>
        <taxon>Eukaryota</taxon>
        <taxon>Fungi</taxon>
        <taxon>Dikarya</taxon>
        <taxon>Ascomycota</taxon>
        <taxon>Pezizomycotina</taxon>
        <taxon>Sordariomycetes</taxon>
        <taxon>Hypocreomycetidae</taxon>
        <taxon>Hypocreales</taxon>
        <taxon>Clavicipitaceae</taxon>
        <taxon>Metarhizium</taxon>
    </lineage>
</organism>
<name>A0A0B2WTY1_METAS</name>
<comment type="caution">
    <text evidence="4">The sequence shown here is derived from an EMBL/GenBank/DDBJ whole genome shotgun (WGS) entry which is preliminary data.</text>
</comment>
<dbReference type="PANTHER" id="PTHR13049:SF2">
    <property type="entry name" value="COILED-COIL DOMAIN-CONTAINING PROTEIN 25"/>
    <property type="match status" value="1"/>
</dbReference>
<evidence type="ECO:0000313" key="4">
    <source>
        <dbReference type="EMBL" id="KHN97109.1"/>
    </source>
</evidence>
<gene>
    <name evidence="4" type="ORF">MAM_05218</name>
</gene>
<feature type="compositionally biased region" description="Basic residues" evidence="2">
    <location>
        <begin position="1"/>
        <end position="13"/>
    </location>
</feature>
<feature type="region of interest" description="Disordered" evidence="2">
    <location>
        <begin position="321"/>
        <end position="342"/>
    </location>
</feature>
<dbReference type="RefSeq" id="XP_040678175.1">
    <property type="nucleotide sequence ID" value="XM_040824016.1"/>
</dbReference>
<dbReference type="HOGENOM" id="CLU_811535_0_0_1"/>
<sequence length="342" mass="39306">MPGPNIRRRRPRPPGHGQSVQSTKRDLGPVRYRTQREAADAETRPPKRRRSAGRHRLASANVDKVPNAVSTRPPAKRPVPQTSPASPHHHRPPGPHLRRQGQVRKHVAPPPPPPRDRNADSFRPASYLLQMRISSTPPRERLTQQRLKFHADKLSSAHVYLRMRDGQSWDALPPPLVMDLAQLTKANSIEGNKRDNVTVVYTPWSNLRKDGSMDTGQVSFKDARKVRRVLVPARDNAVVNRLNKTRVEKRPDLKRDRDDRLQVLRRREQDALQARTGVPGTSKELTNPRLLHGQRKEEARQAQDWKEKKWAKDHAYDDMFSEENMAASSNQDRDANWEDDFM</sequence>
<dbReference type="Proteomes" id="UP000030816">
    <property type="component" value="Unassembled WGS sequence"/>
</dbReference>
<feature type="compositionally biased region" description="Basic residues" evidence="2">
    <location>
        <begin position="87"/>
        <end position="107"/>
    </location>
</feature>
<dbReference type="AlphaFoldDB" id="A0A0B2WTY1"/>
<dbReference type="InterPro" id="IPR008532">
    <property type="entry name" value="NFACT_RNA-bd"/>
</dbReference>
<dbReference type="EMBL" id="AZHE01000012">
    <property type="protein sequence ID" value="KHN97109.1"/>
    <property type="molecule type" value="Genomic_DNA"/>
</dbReference>
<feature type="compositionally biased region" description="Basic and acidic residues" evidence="2">
    <location>
        <begin position="23"/>
        <end position="45"/>
    </location>
</feature>
<feature type="domain" description="NFACT RNA-binding" evidence="3">
    <location>
        <begin position="142"/>
        <end position="222"/>
    </location>
</feature>
<evidence type="ECO:0000256" key="2">
    <source>
        <dbReference type="SAM" id="MobiDB-lite"/>
    </source>
</evidence>
<evidence type="ECO:0000259" key="3">
    <source>
        <dbReference type="Pfam" id="PF05670"/>
    </source>
</evidence>
<dbReference type="OrthoDB" id="200398at2759"/>
<dbReference type="InterPro" id="IPR039730">
    <property type="entry name" value="Jlp2/Ccd25"/>
</dbReference>
<dbReference type="STRING" id="1081103.A0A0B2WTY1"/>